<protein>
    <submittedName>
        <fullName evidence="2">Uncharacterized protein</fullName>
    </submittedName>
</protein>
<evidence type="ECO:0000313" key="2">
    <source>
        <dbReference type="EMBL" id="MFK6999728.1"/>
    </source>
</evidence>
<sequence>MKTITYKDYIKGIKEKYEIEKKGAFSGYLSKPSPALLNDYCKILKQNGLSKKDQEVLELFYGLPNFDNDKFRPVCNFFNGKTVNPSQDILDIMAVLVDFKPRPLGDFLKNGSLSSYREEHSTVLAQKNSKQKIVDKAEEISLFRNLFYKKKSIIILLAAILPISIASLVYLFSIQNNSCLIWKEKKYIEVSCDTEANSFTDLNFKIPYDENLLHLRKIEPTDTTTYFKNGKAIIWYCKINDKHIEIFNAPGHHPVSNKPLKAITRYIINKYLKLNNSRNRNK</sequence>
<feature type="transmembrane region" description="Helical" evidence="1">
    <location>
        <begin position="153"/>
        <end position="173"/>
    </location>
</feature>
<comment type="caution">
    <text evidence="2">The sequence shown here is derived from an EMBL/GenBank/DDBJ whole genome shotgun (WGS) entry which is preliminary data.</text>
</comment>
<keyword evidence="1" id="KW-0472">Membrane</keyword>
<gene>
    <name evidence="2" type="ORF">V3I07_02330</name>
</gene>
<proteinExistence type="predicted"/>
<dbReference type="Proteomes" id="UP001621706">
    <property type="component" value="Unassembled WGS sequence"/>
</dbReference>
<keyword evidence="1" id="KW-1133">Transmembrane helix</keyword>
<evidence type="ECO:0000256" key="1">
    <source>
        <dbReference type="SAM" id="Phobius"/>
    </source>
</evidence>
<organism evidence="2 3">
    <name type="scientific">Flavobacterium oreochromis</name>
    <dbReference type="NCBI Taxonomy" id="2906078"/>
    <lineage>
        <taxon>Bacteria</taxon>
        <taxon>Pseudomonadati</taxon>
        <taxon>Bacteroidota</taxon>
        <taxon>Flavobacteriia</taxon>
        <taxon>Flavobacteriales</taxon>
        <taxon>Flavobacteriaceae</taxon>
        <taxon>Flavobacterium</taxon>
    </lineage>
</organism>
<evidence type="ECO:0000313" key="3">
    <source>
        <dbReference type="Proteomes" id="UP001621706"/>
    </source>
</evidence>
<reference evidence="2 3" key="1">
    <citation type="submission" date="2024-02" db="EMBL/GenBank/DDBJ databases">
        <title>Comparative Genomic Analysis of Flavobacterium Species Causing Columnaris Disease of Freshwater Fish in Thailand: Insights into Virulence and Resistance Mechanisms.</title>
        <authorList>
            <person name="Nguyen D."/>
            <person name="Chokmangmeepisarn P."/>
            <person name="Khianchaikhan K."/>
            <person name="Morishita M."/>
            <person name="Bunnoy A."/>
            <person name="Rodkhum C."/>
        </authorList>
    </citation>
    <scope>NUCLEOTIDE SEQUENCE [LARGE SCALE GENOMIC DNA]</scope>
    <source>
        <strain evidence="2 3">CNRT2201</strain>
    </source>
</reference>
<dbReference type="EMBL" id="JAZGZP010000003">
    <property type="protein sequence ID" value="MFK6999728.1"/>
    <property type="molecule type" value="Genomic_DNA"/>
</dbReference>
<keyword evidence="1" id="KW-0812">Transmembrane</keyword>
<dbReference type="RefSeq" id="WP_088399749.1">
    <property type="nucleotide sequence ID" value="NZ_JAZGZP010000003.1"/>
</dbReference>
<name>A0ABW8P5H2_9FLAO</name>
<accession>A0ABW8P5H2</accession>
<keyword evidence="3" id="KW-1185">Reference proteome</keyword>